<evidence type="ECO:0000313" key="1">
    <source>
        <dbReference type="EMBL" id="POM62631.1"/>
    </source>
</evidence>
<sequence>MHLYKVQLLVIAATLLEFTSCFTTVIAANTLTVSKLAPAEQNGLPIVILDTYRKTSLRSLKAGDSAATEEEERAFSFSFLKKLNKYVPGTESFKNAAVLRAKAKELKKAKDAAKKVDPTFKLTGTRDHELHPKFKEWYNKYSPDEIEQGLIQAGRTEKEANDIRMKFIAWRIM</sequence>
<comment type="caution">
    <text evidence="1">The sequence shown here is derived from an EMBL/GenBank/DDBJ whole genome shotgun (WGS) entry which is preliminary data.</text>
</comment>
<proteinExistence type="predicted"/>
<gene>
    <name evidence="1" type="ORF">PHPALM_28193</name>
</gene>
<dbReference type="AlphaFoldDB" id="A0A2P4XAP9"/>
<name>A0A2P4XAP9_9STRA</name>
<evidence type="ECO:0000313" key="2">
    <source>
        <dbReference type="Proteomes" id="UP000237271"/>
    </source>
</evidence>
<dbReference type="OrthoDB" id="129868at2759"/>
<dbReference type="Proteomes" id="UP000237271">
    <property type="component" value="Unassembled WGS sequence"/>
</dbReference>
<protein>
    <submittedName>
        <fullName evidence="1">RxLR effector</fullName>
    </submittedName>
</protein>
<reference evidence="1 2" key="1">
    <citation type="journal article" date="2017" name="Genome Biol. Evol.">
        <title>Phytophthora megakarya and P. palmivora, closely related causal agents of cacao black pod rot, underwent increases in genome sizes and gene numbers by different mechanisms.</title>
        <authorList>
            <person name="Ali S.S."/>
            <person name="Shao J."/>
            <person name="Lary D.J."/>
            <person name="Kronmiller B."/>
            <person name="Shen D."/>
            <person name="Strem M.D."/>
            <person name="Amoako-Attah I."/>
            <person name="Akrofi A.Y."/>
            <person name="Begoude B.A."/>
            <person name="Ten Hoopen G.M."/>
            <person name="Coulibaly K."/>
            <person name="Kebe B.I."/>
            <person name="Melnick R.L."/>
            <person name="Guiltinan M.J."/>
            <person name="Tyler B.M."/>
            <person name="Meinhardt L.W."/>
            <person name="Bailey B.A."/>
        </authorList>
    </citation>
    <scope>NUCLEOTIDE SEQUENCE [LARGE SCALE GENOMIC DNA]</scope>
    <source>
        <strain evidence="2">sbr112.9</strain>
    </source>
</reference>
<accession>A0A2P4XAP9</accession>
<organism evidence="1 2">
    <name type="scientific">Phytophthora palmivora</name>
    <dbReference type="NCBI Taxonomy" id="4796"/>
    <lineage>
        <taxon>Eukaryota</taxon>
        <taxon>Sar</taxon>
        <taxon>Stramenopiles</taxon>
        <taxon>Oomycota</taxon>
        <taxon>Peronosporomycetes</taxon>
        <taxon>Peronosporales</taxon>
        <taxon>Peronosporaceae</taxon>
        <taxon>Phytophthora</taxon>
    </lineage>
</organism>
<dbReference type="EMBL" id="NCKW01015526">
    <property type="protein sequence ID" value="POM62631.1"/>
    <property type="molecule type" value="Genomic_DNA"/>
</dbReference>
<keyword evidence="2" id="KW-1185">Reference proteome</keyword>